<keyword evidence="3" id="KW-1185">Reference proteome</keyword>
<keyword evidence="1" id="KW-0472">Membrane</keyword>
<dbReference type="OrthoDB" id="591587at2759"/>
<dbReference type="Proteomes" id="UP001141552">
    <property type="component" value="Unassembled WGS sequence"/>
</dbReference>
<organism evidence="2 3">
    <name type="scientific">Turnera subulata</name>
    <dbReference type="NCBI Taxonomy" id="218843"/>
    <lineage>
        <taxon>Eukaryota</taxon>
        <taxon>Viridiplantae</taxon>
        <taxon>Streptophyta</taxon>
        <taxon>Embryophyta</taxon>
        <taxon>Tracheophyta</taxon>
        <taxon>Spermatophyta</taxon>
        <taxon>Magnoliopsida</taxon>
        <taxon>eudicotyledons</taxon>
        <taxon>Gunneridae</taxon>
        <taxon>Pentapetalae</taxon>
        <taxon>rosids</taxon>
        <taxon>fabids</taxon>
        <taxon>Malpighiales</taxon>
        <taxon>Passifloraceae</taxon>
        <taxon>Turnera</taxon>
    </lineage>
</organism>
<reference evidence="2" key="1">
    <citation type="submission" date="2022-02" db="EMBL/GenBank/DDBJ databases">
        <authorList>
            <person name="Henning P.M."/>
            <person name="McCubbin A.G."/>
            <person name="Shore J.S."/>
        </authorList>
    </citation>
    <scope>NUCLEOTIDE SEQUENCE</scope>
    <source>
        <strain evidence="2">F60SS</strain>
        <tissue evidence="2">Leaves</tissue>
    </source>
</reference>
<dbReference type="EMBL" id="JAKUCV010002803">
    <property type="protein sequence ID" value="KAJ4841345.1"/>
    <property type="molecule type" value="Genomic_DNA"/>
</dbReference>
<evidence type="ECO:0000256" key="1">
    <source>
        <dbReference type="SAM" id="Phobius"/>
    </source>
</evidence>
<evidence type="ECO:0000313" key="3">
    <source>
        <dbReference type="Proteomes" id="UP001141552"/>
    </source>
</evidence>
<name>A0A9Q0G0Y6_9ROSI</name>
<accession>A0A9Q0G0Y6</accession>
<dbReference type="PANTHER" id="PTHR31170:SF25">
    <property type="entry name" value="BNAA09G04570D PROTEIN"/>
    <property type="match status" value="1"/>
</dbReference>
<keyword evidence="1" id="KW-0812">Transmembrane</keyword>
<keyword evidence="1" id="KW-1133">Transmembrane helix</keyword>
<dbReference type="Pfam" id="PF03140">
    <property type="entry name" value="DUF247"/>
    <property type="match status" value="1"/>
</dbReference>
<dbReference type="AlphaFoldDB" id="A0A9Q0G0Y6"/>
<reference evidence="2" key="2">
    <citation type="journal article" date="2023" name="Plants (Basel)">
        <title>Annotation of the Turnera subulata (Passifloraceae) Draft Genome Reveals the S-Locus Evolved after the Divergence of Turneroideae from Passifloroideae in a Stepwise Manner.</title>
        <authorList>
            <person name="Henning P.M."/>
            <person name="Roalson E.H."/>
            <person name="Mir W."/>
            <person name="McCubbin A.G."/>
            <person name="Shore J.S."/>
        </authorList>
    </citation>
    <scope>NUCLEOTIDE SEQUENCE</scope>
    <source>
        <strain evidence="2">F60SS</strain>
    </source>
</reference>
<feature type="transmembrane region" description="Helical" evidence="1">
    <location>
        <begin position="343"/>
        <end position="365"/>
    </location>
</feature>
<dbReference type="PANTHER" id="PTHR31170">
    <property type="entry name" value="BNAC04G53230D PROTEIN"/>
    <property type="match status" value="1"/>
</dbReference>
<dbReference type="InterPro" id="IPR004158">
    <property type="entry name" value="DUF247_pln"/>
</dbReference>
<proteinExistence type="predicted"/>
<evidence type="ECO:0000313" key="2">
    <source>
        <dbReference type="EMBL" id="KAJ4841345.1"/>
    </source>
</evidence>
<sequence>MEGSAGDQASVEDWLHSIKIELGNLSPFSNWSIWSVPANLGENVMGMEMHKWHYLWYLLSRTENSEETLEACGKTVFGLDKLFELTMAKLLSTLNLRLPRCCCLMRDLVLLENQIPFIVVERLFKLIVKPVNDNSLFEFALNFFQPVLQMNTRNVCCFNREIRHLLDLLHYCCLSSTPKATCPRRVETSFIPCATTLHEAGIGFEKGEVTKNLFELKFEKGLLKMPTLRIHESTASLFQNLIAYEQCFHDRERLVTSYFLLMDRLVSTTGDVEMLVNKQIIENDFGSWEEVAGFLNSICKHLVVSQDFHFAGLCDQVNACYNSKLYKYKAELKRRYFTSPWTITSLIAGILLLSFAALQAVYSMLPYYHSFQPPK</sequence>
<gene>
    <name evidence="2" type="ORF">Tsubulata_040454</name>
</gene>
<protein>
    <submittedName>
        <fullName evidence="2">Uncharacterized protein</fullName>
    </submittedName>
</protein>
<comment type="caution">
    <text evidence="2">The sequence shown here is derived from an EMBL/GenBank/DDBJ whole genome shotgun (WGS) entry which is preliminary data.</text>
</comment>